<dbReference type="EMBL" id="MU004187">
    <property type="protein sequence ID" value="KAF2497086.1"/>
    <property type="molecule type" value="Genomic_DNA"/>
</dbReference>
<dbReference type="InterPro" id="IPR036928">
    <property type="entry name" value="AS_sf"/>
</dbReference>
<dbReference type="AlphaFoldDB" id="A0A6A6QXV8"/>
<accession>A0A6A6QXV8</accession>
<dbReference type="SUPFAM" id="SSF75304">
    <property type="entry name" value="Amidase signature (AS) enzymes"/>
    <property type="match status" value="1"/>
</dbReference>
<dbReference type="OrthoDB" id="5423360at2759"/>
<evidence type="ECO:0008006" key="3">
    <source>
        <dbReference type="Google" id="ProtNLM"/>
    </source>
</evidence>
<dbReference type="Proteomes" id="UP000799750">
    <property type="component" value="Unassembled WGS sequence"/>
</dbReference>
<reference evidence="1" key="1">
    <citation type="journal article" date="2020" name="Stud. Mycol.">
        <title>101 Dothideomycetes genomes: a test case for predicting lifestyles and emergence of pathogens.</title>
        <authorList>
            <person name="Haridas S."/>
            <person name="Albert R."/>
            <person name="Binder M."/>
            <person name="Bloem J."/>
            <person name="Labutti K."/>
            <person name="Salamov A."/>
            <person name="Andreopoulos B."/>
            <person name="Baker S."/>
            <person name="Barry K."/>
            <person name="Bills G."/>
            <person name="Bluhm B."/>
            <person name="Cannon C."/>
            <person name="Castanera R."/>
            <person name="Culley D."/>
            <person name="Daum C."/>
            <person name="Ezra D."/>
            <person name="Gonzalez J."/>
            <person name="Henrissat B."/>
            <person name="Kuo A."/>
            <person name="Liang C."/>
            <person name="Lipzen A."/>
            <person name="Lutzoni F."/>
            <person name="Magnuson J."/>
            <person name="Mondo S."/>
            <person name="Nolan M."/>
            <person name="Ohm R."/>
            <person name="Pangilinan J."/>
            <person name="Park H.-J."/>
            <person name="Ramirez L."/>
            <person name="Alfaro M."/>
            <person name="Sun H."/>
            <person name="Tritt A."/>
            <person name="Yoshinaga Y."/>
            <person name="Zwiers L.-H."/>
            <person name="Turgeon B."/>
            <person name="Goodwin S."/>
            <person name="Spatafora J."/>
            <person name="Crous P."/>
            <person name="Grigoriev I."/>
        </authorList>
    </citation>
    <scope>NUCLEOTIDE SEQUENCE</scope>
    <source>
        <strain evidence="1">CBS 269.34</strain>
    </source>
</reference>
<name>A0A6A6QXV8_9PEZI</name>
<evidence type="ECO:0000313" key="2">
    <source>
        <dbReference type="Proteomes" id="UP000799750"/>
    </source>
</evidence>
<organism evidence="1 2">
    <name type="scientific">Lophium mytilinum</name>
    <dbReference type="NCBI Taxonomy" id="390894"/>
    <lineage>
        <taxon>Eukaryota</taxon>
        <taxon>Fungi</taxon>
        <taxon>Dikarya</taxon>
        <taxon>Ascomycota</taxon>
        <taxon>Pezizomycotina</taxon>
        <taxon>Dothideomycetes</taxon>
        <taxon>Pleosporomycetidae</taxon>
        <taxon>Mytilinidiales</taxon>
        <taxon>Mytilinidiaceae</taxon>
        <taxon>Lophium</taxon>
    </lineage>
</organism>
<keyword evidence="2" id="KW-1185">Reference proteome</keyword>
<sequence length="270" mass="31401">MSSMLWWSTTREIRRRRTHLSRILYPIDFIPENHTEQVDLMEHFLKDVGHSMKCTHRRISIREDWRKSAPVDEKDLTKYLYYGSEHGWYYAAYHSFDEFGRKYNDENGHGPFVTEIFRWYWSLGKEVSTEQHQEIMDHFAVFKAWFNNHYKLNDLQSPFLALHIDTATPRYRDVYPGDTNPAVPGLRPTNLSAILGAPELAIPISQTPYQTRITGKEEQLPMVVGLMGPPSTDKKLIHWTLQALRKSGRATKVMTGPAAFETSSKKRAGL</sequence>
<proteinExistence type="predicted"/>
<evidence type="ECO:0000313" key="1">
    <source>
        <dbReference type="EMBL" id="KAF2497086.1"/>
    </source>
</evidence>
<dbReference type="Gene3D" id="3.90.1300.10">
    <property type="entry name" value="Amidase signature (AS) domain"/>
    <property type="match status" value="1"/>
</dbReference>
<gene>
    <name evidence="1" type="ORF">BU16DRAFT_560399</name>
</gene>
<protein>
    <recommendedName>
        <fullName evidence="3">Amidase domain-containing protein</fullName>
    </recommendedName>
</protein>